<name>A0A2V4AYJ3_9PSEU</name>
<protein>
    <submittedName>
        <fullName evidence="2">Uncharacterized protein</fullName>
    </submittedName>
</protein>
<reference evidence="2 3" key="1">
    <citation type="submission" date="2016-07" db="EMBL/GenBank/DDBJ databases">
        <title>Draft genome sequence of Prauserella muralis DSM 45305, isolated from a mould-covered wall in an indoor environment.</title>
        <authorList>
            <person name="Ruckert C."/>
            <person name="Albersmeier A."/>
            <person name="Jiang C.-L."/>
            <person name="Jiang Y."/>
            <person name="Kalinowski J."/>
            <person name="Schneider O."/>
            <person name="Winkler A."/>
            <person name="Zotchev S.B."/>
        </authorList>
    </citation>
    <scope>NUCLEOTIDE SEQUENCE [LARGE SCALE GENOMIC DNA]</scope>
    <source>
        <strain evidence="2 3">DSM 45305</strain>
    </source>
</reference>
<dbReference type="AlphaFoldDB" id="A0A2V4AYJ3"/>
<accession>A0A2V4AYJ3</accession>
<proteinExistence type="predicted"/>
<dbReference type="RefSeq" id="WP_112281041.1">
    <property type="nucleotide sequence ID" value="NZ_MASW01000002.1"/>
</dbReference>
<feature type="compositionally biased region" description="Low complexity" evidence="1">
    <location>
        <begin position="16"/>
        <end position="33"/>
    </location>
</feature>
<evidence type="ECO:0000313" key="3">
    <source>
        <dbReference type="Proteomes" id="UP000249915"/>
    </source>
</evidence>
<sequence>MWKWLRELLERREPAESTAPEADAATDPAVAKARPVRPTGTFVGRTQGEDSGYDEETGAERRQRGS</sequence>
<organism evidence="2 3">
    <name type="scientific">Prauserella muralis</name>
    <dbReference type="NCBI Taxonomy" id="588067"/>
    <lineage>
        <taxon>Bacteria</taxon>
        <taxon>Bacillati</taxon>
        <taxon>Actinomycetota</taxon>
        <taxon>Actinomycetes</taxon>
        <taxon>Pseudonocardiales</taxon>
        <taxon>Pseudonocardiaceae</taxon>
        <taxon>Prauserella</taxon>
    </lineage>
</organism>
<evidence type="ECO:0000256" key="1">
    <source>
        <dbReference type="SAM" id="MobiDB-lite"/>
    </source>
</evidence>
<dbReference type="EMBL" id="MASW01000002">
    <property type="protein sequence ID" value="PXY27040.1"/>
    <property type="molecule type" value="Genomic_DNA"/>
</dbReference>
<evidence type="ECO:0000313" key="2">
    <source>
        <dbReference type="EMBL" id="PXY27040.1"/>
    </source>
</evidence>
<keyword evidence="3" id="KW-1185">Reference proteome</keyword>
<dbReference type="Proteomes" id="UP000249915">
    <property type="component" value="Unassembled WGS sequence"/>
</dbReference>
<comment type="caution">
    <text evidence="2">The sequence shown here is derived from an EMBL/GenBank/DDBJ whole genome shotgun (WGS) entry which is preliminary data.</text>
</comment>
<gene>
    <name evidence="2" type="ORF">BAY60_11140</name>
</gene>
<dbReference type="OrthoDB" id="4244057at2"/>
<feature type="region of interest" description="Disordered" evidence="1">
    <location>
        <begin position="12"/>
        <end position="66"/>
    </location>
</feature>